<name>A0A9X2U4M3_9BACT</name>
<dbReference type="EMBL" id="JANTYZ010000015">
    <property type="protein sequence ID" value="MCS3866578.1"/>
    <property type="molecule type" value="Genomic_DNA"/>
</dbReference>
<comment type="caution">
    <text evidence="2">The sequence shown here is derived from an EMBL/GenBank/DDBJ whole genome shotgun (WGS) entry which is preliminary data.</text>
</comment>
<evidence type="ECO:0000313" key="3">
    <source>
        <dbReference type="Proteomes" id="UP001155034"/>
    </source>
</evidence>
<gene>
    <name evidence="2" type="ORF">GGP82_003156</name>
</gene>
<reference evidence="2" key="1">
    <citation type="submission" date="2022-08" db="EMBL/GenBank/DDBJ databases">
        <title>Genomic Encyclopedia of Type Strains, Phase V (KMG-V): Genome sequencing to study the core and pangenomes of soil and plant-associated prokaryotes.</title>
        <authorList>
            <person name="Whitman W."/>
        </authorList>
    </citation>
    <scope>NUCLEOTIDE SEQUENCE</scope>
    <source>
        <strain evidence="2">SP2016B</strain>
    </source>
</reference>
<evidence type="ECO:0000256" key="1">
    <source>
        <dbReference type="SAM" id="MobiDB-lite"/>
    </source>
</evidence>
<dbReference type="Proteomes" id="UP001155034">
    <property type="component" value="Unassembled WGS sequence"/>
</dbReference>
<proteinExistence type="predicted"/>
<sequence>MPFVFDNLTATVIASVVLLVLANIQLRTERQEVAQTAQQVAQSRAQEATDWLEEDLGRIGQNMVSGQSAADRPEPYHGSPESDTEKWLTKEFSFRRDSISRDSISAGGNRWRIETRYRIQEQKTVSIDGKPSPVYGLVRERRKRQVGNGGWSEWEKRGEINSLEYFDVDLLDRNSQPTMALGQAKSIRIRFSVVPPFQNDEMAFSAARSNVVVASYRTGG</sequence>
<feature type="region of interest" description="Disordered" evidence="1">
    <location>
        <begin position="65"/>
        <end position="84"/>
    </location>
</feature>
<accession>A0A9X2U4M3</accession>
<protein>
    <submittedName>
        <fullName evidence="2">Uncharacterized protein</fullName>
    </submittedName>
</protein>
<organism evidence="2 3">
    <name type="scientific">Salinibacter ruber</name>
    <dbReference type="NCBI Taxonomy" id="146919"/>
    <lineage>
        <taxon>Bacteria</taxon>
        <taxon>Pseudomonadati</taxon>
        <taxon>Rhodothermota</taxon>
        <taxon>Rhodothermia</taxon>
        <taxon>Rhodothermales</taxon>
        <taxon>Salinibacteraceae</taxon>
        <taxon>Salinibacter</taxon>
    </lineage>
</organism>
<evidence type="ECO:0000313" key="2">
    <source>
        <dbReference type="EMBL" id="MCS3866578.1"/>
    </source>
</evidence>
<dbReference type="AlphaFoldDB" id="A0A9X2U4M3"/>
<dbReference type="RefSeq" id="WP_259084162.1">
    <property type="nucleotide sequence ID" value="NZ_JANTYZ010000015.1"/>
</dbReference>